<comment type="caution">
    <text evidence="1">The sequence shown here is derived from an EMBL/GenBank/DDBJ whole genome shotgun (WGS) entry which is preliminary data.</text>
</comment>
<reference evidence="1 2" key="1">
    <citation type="submission" date="2020-07" db="EMBL/GenBank/DDBJ databases">
        <authorList>
            <person name="Maaloum M."/>
        </authorList>
    </citation>
    <scope>NUCLEOTIDE SEQUENCE [LARGE SCALE GENOMIC DNA]</scope>
    <source>
        <strain evidence="1 2">GCS-AN-3</strain>
    </source>
</reference>
<evidence type="ECO:0000313" key="1">
    <source>
        <dbReference type="EMBL" id="NZA00782.1"/>
    </source>
</evidence>
<dbReference type="Proteomes" id="UP000589716">
    <property type="component" value="Unassembled WGS sequence"/>
</dbReference>
<gene>
    <name evidence="1" type="ORF">H0I39_01490</name>
</gene>
<proteinExistence type="predicted"/>
<keyword evidence="2" id="KW-1185">Reference proteome</keyword>
<dbReference type="AlphaFoldDB" id="A0A853IKG3"/>
<accession>A0A853IKG3</accession>
<evidence type="ECO:0000313" key="2">
    <source>
        <dbReference type="Proteomes" id="UP000589716"/>
    </source>
</evidence>
<sequence>MPKFTYAPDPQVCAWVDAHVKPFQWPATTVGPRTWPEVAPVITHAHPVRDATGTPYYTVESNDWVLSAHYAGQAQALGVPPATFADPADGRAVWRPHTRLWAQQLACTHDLALDSFSDTRVSAYMPDEVAARLAHEQYAVRISQTDLCAPSDFVFTGMQPPPLPPECDAPAR</sequence>
<dbReference type="EMBL" id="JACCKX010000001">
    <property type="protein sequence ID" value="NZA00782.1"/>
    <property type="molecule type" value="Genomic_DNA"/>
</dbReference>
<protein>
    <submittedName>
        <fullName evidence="1">Uncharacterized protein</fullName>
    </submittedName>
</protein>
<dbReference type="RefSeq" id="WP_180549324.1">
    <property type="nucleotide sequence ID" value="NZ_JACCKX010000001.1"/>
</dbReference>
<name>A0A853IKG3_9BURK</name>
<organism evidence="1 2">
    <name type="scientific">Ottowia beijingensis</name>
    <dbReference type="NCBI Taxonomy" id="1207057"/>
    <lineage>
        <taxon>Bacteria</taxon>
        <taxon>Pseudomonadati</taxon>
        <taxon>Pseudomonadota</taxon>
        <taxon>Betaproteobacteria</taxon>
        <taxon>Burkholderiales</taxon>
        <taxon>Comamonadaceae</taxon>
        <taxon>Ottowia</taxon>
    </lineage>
</organism>